<gene>
    <name evidence="2" type="ORF">CHRIB12_LOCUS2742</name>
</gene>
<protein>
    <submittedName>
        <fullName evidence="2">Uncharacterized protein</fullName>
    </submittedName>
</protein>
<dbReference type="Proteomes" id="UP000684084">
    <property type="component" value="Unassembled WGS sequence"/>
</dbReference>
<feature type="compositionally biased region" description="Acidic residues" evidence="1">
    <location>
        <begin position="23"/>
        <end position="35"/>
    </location>
</feature>
<name>A0A915YSX1_9GLOM</name>
<dbReference type="AlphaFoldDB" id="A0A915YSX1"/>
<evidence type="ECO:0000313" key="3">
    <source>
        <dbReference type="Proteomes" id="UP000684084"/>
    </source>
</evidence>
<feature type="region of interest" description="Disordered" evidence="1">
    <location>
        <begin position="1"/>
        <end position="35"/>
    </location>
</feature>
<sequence>MMSGEKRNNEFGESSNPKRYYYENEEKEELQDIPDLDTEIQNDNQLENKVDDTLNSVLSTLDETNKKTSIVWNYFDKFKDDKGIIWAKC</sequence>
<feature type="compositionally biased region" description="Basic and acidic residues" evidence="1">
    <location>
        <begin position="1"/>
        <end position="10"/>
    </location>
</feature>
<dbReference type="EMBL" id="CAGKOT010000003">
    <property type="protein sequence ID" value="CAB5328033.1"/>
    <property type="molecule type" value="Genomic_DNA"/>
</dbReference>
<accession>A0A915YSX1</accession>
<proteinExistence type="predicted"/>
<organism evidence="2 3">
    <name type="scientific">Rhizophagus irregularis</name>
    <dbReference type="NCBI Taxonomy" id="588596"/>
    <lineage>
        <taxon>Eukaryota</taxon>
        <taxon>Fungi</taxon>
        <taxon>Fungi incertae sedis</taxon>
        <taxon>Mucoromycota</taxon>
        <taxon>Glomeromycotina</taxon>
        <taxon>Glomeromycetes</taxon>
        <taxon>Glomerales</taxon>
        <taxon>Glomeraceae</taxon>
        <taxon>Rhizophagus</taxon>
    </lineage>
</organism>
<comment type="caution">
    <text evidence="2">The sequence shown here is derived from an EMBL/GenBank/DDBJ whole genome shotgun (WGS) entry which is preliminary data.</text>
</comment>
<reference evidence="2" key="1">
    <citation type="submission" date="2020-05" db="EMBL/GenBank/DDBJ databases">
        <authorList>
            <person name="Rincon C."/>
            <person name="Sanders R I."/>
            <person name="Robbins C."/>
            <person name="Chaturvedi A."/>
        </authorList>
    </citation>
    <scope>NUCLEOTIDE SEQUENCE</scope>
    <source>
        <strain evidence="2">CHB12</strain>
    </source>
</reference>
<evidence type="ECO:0000256" key="1">
    <source>
        <dbReference type="SAM" id="MobiDB-lite"/>
    </source>
</evidence>
<evidence type="ECO:0000313" key="2">
    <source>
        <dbReference type="EMBL" id="CAB5328033.1"/>
    </source>
</evidence>